<evidence type="ECO:0000256" key="1">
    <source>
        <dbReference type="SAM" id="MobiDB-lite"/>
    </source>
</evidence>
<dbReference type="EMBL" id="JAOQAZ010000044">
    <property type="protein sequence ID" value="KAJ4246072.1"/>
    <property type="molecule type" value="Genomic_DNA"/>
</dbReference>
<feature type="signal peptide" evidence="2">
    <location>
        <begin position="1"/>
        <end position="20"/>
    </location>
</feature>
<evidence type="ECO:0000256" key="2">
    <source>
        <dbReference type="SAM" id="SignalP"/>
    </source>
</evidence>
<protein>
    <submittedName>
        <fullName evidence="3">Uncharacterized protein</fullName>
    </submittedName>
</protein>
<name>A0A9W8RNQ2_9HYPO</name>
<dbReference type="OrthoDB" id="5102065at2759"/>
<feature type="chain" id="PRO_5040924647" evidence="2">
    <location>
        <begin position="21"/>
        <end position="302"/>
    </location>
</feature>
<evidence type="ECO:0000313" key="4">
    <source>
        <dbReference type="Proteomes" id="UP001152049"/>
    </source>
</evidence>
<gene>
    <name evidence="3" type="ORF">NW762_013817</name>
</gene>
<feature type="region of interest" description="Disordered" evidence="1">
    <location>
        <begin position="71"/>
        <end position="98"/>
    </location>
</feature>
<keyword evidence="2" id="KW-0732">Signal</keyword>
<feature type="compositionally biased region" description="Low complexity" evidence="1">
    <location>
        <begin position="111"/>
        <end position="131"/>
    </location>
</feature>
<reference evidence="3" key="1">
    <citation type="submission" date="2022-09" db="EMBL/GenBank/DDBJ databases">
        <title>Fusarium specimens isolated from Avocado Roots.</title>
        <authorList>
            <person name="Stajich J."/>
            <person name="Roper C."/>
            <person name="Heimlech-Rivalta G."/>
        </authorList>
    </citation>
    <scope>NUCLEOTIDE SEQUENCE</scope>
    <source>
        <strain evidence="3">CF00136</strain>
    </source>
</reference>
<evidence type="ECO:0000313" key="3">
    <source>
        <dbReference type="EMBL" id="KAJ4246072.1"/>
    </source>
</evidence>
<sequence length="302" mass="31356">MLSSNLFVGALAFAAGAVTAGPCRPKPTTSGAADTTTTIATSSVTESILVSTDSFTFALSSTDFTDVTTTVTASETSSTGTTDTLTSSDSVSADSATTTTTESIDLTTTLAETTTTTAETTTTTAEATTTTSEADPAPTFSLFAIGSADPSLSVSGGIGFAELESFRNSDSVFYFDFTNNAASTQTFTIDQDSGAVTALNGPGSAAGESVFYSTSAGLVPYSVVNFSTRQFAEAQGGEQVVCRVAPGQGYEYLQCNWGQNQIADFWTCNKRLNLVRPGFDFTSQCSDATTSYKIPIIQVIRR</sequence>
<accession>A0A9W8RNQ2</accession>
<organism evidence="3 4">
    <name type="scientific">Fusarium torreyae</name>
    <dbReference type="NCBI Taxonomy" id="1237075"/>
    <lineage>
        <taxon>Eukaryota</taxon>
        <taxon>Fungi</taxon>
        <taxon>Dikarya</taxon>
        <taxon>Ascomycota</taxon>
        <taxon>Pezizomycotina</taxon>
        <taxon>Sordariomycetes</taxon>
        <taxon>Hypocreomycetidae</taxon>
        <taxon>Hypocreales</taxon>
        <taxon>Nectriaceae</taxon>
        <taxon>Fusarium</taxon>
    </lineage>
</organism>
<keyword evidence="4" id="KW-1185">Reference proteome</keyword>
<dbReference type="Proteomes" id="UP001152049">
    <property type="component" value="Unassembled WGS sequence"/>
</dbReference>
<dbReference type="AlphaFoldDB" id="A0A9W8RNQ2"/>
<comment type="caution">
    <text evidence="3">The sequence shown here is derived from an EMBL/GenBank/DDBJ whole genome shotgun (WGS) entry which is preliminary data.</text>
</comment>
<feature type="region of interest" description="Disordered" evidence="1">
    <location>
        <begin position="111"/>
        <end position="133"/>
    </location>
</feature>
<proteinExistence type="predicted"/>